<feature type="transmembrane region" description="Helical" evidence="7">
    <location>
        <begin position="170"/>
        <end position="188"/>
    </location>
</feature>
<accession>A0A8J3I103</accession>
<dbReference type="InterPro" id="IPR036259">
    <property type="entry name" value="MFS_trans_sf"/>
</dbReference>
<feature type="transmembrane region" description="Helical" evidence="7">
    <location>
        <begin position="312"/>
        <end position="332"/>
    </location>
</feature>
<dbReference type="PANTHER" id="PTHR23517">
    <property type="entry name" value="RESISTANCE PROTEIN MDTM, PUTATIVE-RELATED-RELATED"/>
    <property type="match status" value="1"/>
</dbReference>
<organism evidence="9 10">
    <name type="scientific">Ktedonospora formicarum</name>
    <dbReference type="NCBI Taxonomy" id="2778364"/>
    <lineage>
        <taxon>Bacteria</taxon>
        <taxon>Bacillati</taxon>
        <taxon>Chloroflexota</taxon>
        <taxon>Ktedonobacteria</taxon>
        <taxon>Ktedonobacterales</taxon>
        <taxon>Ktedonobacteraceae</taxon>
        <taxon>Ktedonospora</taxon>
    </lineage>
</organism>
<dbReference type="CDD" id="cd06174">
    <property type="entry name" value="MFS"/>
    <property type="match status" value="1"/>
</dbReference>
<dbReference type="Pfam" id="PF07690">
    <property type="entry name" value="MFS_1"/>
    <property type="match status" value="1"/>
</dbReference>
<dbReference type="InterPro" id="IPR050171">
    <property type="entry name" value="MFS_Transporters"/>
</dbReference>
<comment type="caution">
    <text evidence="9">The sequence shown here is derived from an EMBL/GenBank/DDBJ whole genome shotgun (WGS) entry which is preliminary data.</text>
</comment>
<evidence type="ECO:0000313" key="9">
    <source>
        <dbReference type="EMBL" id="GHO45601.1"/>
    </source>
</evidence>
<evidence type="ECO:0000256" key="3">
    <source>
        <dbReference type="ARBA" id="ARBA00022475"/>
    </source>
</evidence>
<feature type="transmembrane region" description="Helical" evidence="7">
    <location>
        <begin position="145"/>
        <end position="164"/>
    </location>
</feature>
<dbReference type="InterPro" id="IPR011701">
    <property type="entry name" value="MFS"/>
</dbReference>
<dbReference type="Proteomes" id="UP000612362">
    <property type="component" value="Unassembled WGS sequence"/>
</dbReference>
<dbReference type="AlphaFoldDB" id="A0A8J3I103"/>
<feature type="transmembrane region" description="Helical" evidence="7">
    <location>
        <begin position="291"/>
        <end position="307"/>
    </location>
</feature>
<reference evidence="9" key="1">
    <citation type="submission" date="2020-10" db="EMBL/GenBank/DDBJ databases">
        <title>Taxonomic study of unclassified bacteria belonging to the class Ktedonobacteria.</title>
        <authorList>
            <person name="Yabe S."/>
            <person name="Wang C.M."/>
            <person name="Zheng Y."/>
            <person name="Sakai Y."/>
            <person name="Cavaletti L."/>
            <person name="Monciardini P."/>
            <person name="Donadio S."/>
        </authorList>
    </citation>
    <scope>NUCLEOTIDE SEQUENCE</scope>
    <source>
        <strain evidence="9">SOSP1-1</strain>
    </source>
</reference>
<keyword evidence="5 7" id="KW-1133">Transmembrane helix</keyword>
<dbReference type="GO" id="GO:0005886">
    <property type="term" value="C:plasma membrane"/>
    <property type="evidence" value="ECO:0007669"/>
    <property type="project" value="UniProtKB-SubCell"/>
</dbReference>
<comment type="subcellular location">
    <subcellularLocation>
        <location evidence="1">Cell membrane</location>
        <topology evidence="1">Multi-pass membrane protein</topology>
    </subcellularLocation>
</comment>
<dbReference type="InterPro" id="IPR020846">
    <property type="entry name" value="MFS_dom"/>
</dbReference>
<feature type="transmembrane region" description="Helical" evidence="7">
    <location>
        <begin position="257"/>
        <end position="276"/>
    </location>
</feature>
<proteinExistence type="predicted"/>
<dbReference type="GO" id="GO:0022857">
    <property type="term" value="F:transmembrane transporter activity"/>
    <property type="evidence" value="ECO:0007669"/>
    <property type="project" value="InterPro"/>
</dbReference>
<evidence type="ECO:0000256" key="7">
    <source>
        <dbReference type="SAM" id="Phobius"/>
    </source>
</evidence>
<name>A0A8J3I103_9CHLR</name>
<evidence type="ECO:0000256" key="4">
    <source>
        <dbReference type="ARBA" id="ARBA00022692"/>
    </source>
</evidence>
<keyword evidence="10" id="KW-1185">Reference proteome</keyword>
<dbReference type="Gene3D" id="1.20.1250.20">
    <property type="entry name" value="MFS general substrate transporter like domains"/>
    <property type="match status" value="1"/>
</dbReference>
<feature type="domain" description="Major facilitator superfamily (MFS) profile" evidence="8">
    <location>
        <begin position="17"/>
        <end position="398"/>
    </location>
</feature>
<gene>
    <name evidence="9" type="ORF">KSX_37640</name>
</gene>
<keyword evidence="2" id="KW-0813">Transport</keyword>
<feature type="transmembrane region" description="Helical" evidence="7">
    <location>
        <begin position="54"/>
        <end position="76"/>
    </location>
</feature>
<keyword evidence="3" id="KW-1003">Cell membrane</keyword>
<dbReference type="PROSITE" id="PS50850">
    <property type="entry name" value="MFS"/>
    <property type="match status" value="1"/>
</dbReference>
<feature type="transmembrane region" description="Helical" evidence="7">
    <location>
        <begin position="105"/>
        <end position="125"/>
    </location>
</feature>
<sequence>MSELSSTPQTHIQHPKFVSAALLGVPLLDEATTGLNALGIPLIHEQLGLSPAQVLWLFGLSTLTSMLLEPLIALLSDFGSKRVWILTSMLFLVLGYILLGAAHDFWLALIALCLMGIVGKMAIGLSQAALIDLSPTESTRAMTRWTLLAGIGDLLVPLLVPAIIGLFFGWMALCWGAALCWLLLWLILCTQRFGTRGTTDPKPKSRANALTNNLRAALSDPVMIRWTVLSLIPSMVDEVFQSVITLYLHDSIHVSNLTLSLLLGGATACSPLALFILDRWHLERRVAPSRLLRWLAILVMFGFILLLTQQTLWLVGLALTLINLGAAGWYPIAKGQAYARFPGRSGTVRAITSLGGPLEMALPNIVGVCISLGGIIAGIGILGLAPCFVLLLTLRDRKLNTHQE</sequence>
<keyword evidence="4 7" id="KW-0812">Transmembrane</keyword>
<feature type="transmembrane region" description="Helical" evidence="7">
    <location>
        <begin position="83"/>
        <end position="99"/>
    </location>
</feature>
<evidence type="ECO:0000256" key="6">
    <source>
        <dbReference type="ARBA" id="ARBA00023136"/>
    </source>
</evidence>
<dbReference type="EMBL" id="BNJF01000001">
    <property type="protein sequence ID" value="GHO45601.1"/>
    <property type="molecule type" value="Genomic_DNA"/>
</dbReference>
<evidence type="ECO:0000259" key="8">
    <source>
        <dbReference type="PROSITE" id="PS50850"/>
    </source>
</evidence>
<protein>
    <recommendedName>
        <fullName evidence="8">Major facilitator superfamily (MFS) profile domain-containing protein</fullName>
    </recommendedName>
</protein>
<evidence type="ECO:0000256" key="2">
    <source>
        <dbReference type="ARBA" id="ARBA00022448"/>
    </source>
</evidence>
<dbReference type="SUPFAM" id="SSF103473">
    <property type="entry name" value="MFS general substrate transporter"/>
    <property type="match status" value="1"/>
</dbReference>
<keyword evidence="6 7" id="KW-0472">Membrane</keyword>
<feature type="transmembrane region" description="Helical" evidence="7">
    <location>
        <begin position="365"/>
        <end position="394"/>
    </location>
</feature>
<dbReference type="PANTHER" id="PTHR23517:SF3">
    <property type="entry name" value="INTEGRAL MEMBRANE TRANSPORT PROTEIN"/>
    <property type="match status" value="1"/>
</dbReference>
<evidence type="ECO:0000256" key="1">
    <source>
        <dbReference type="ARBA" id="ARBA00004651"/>
    </source>
</evidence>
<dbReference type="RefSeq" id="WP_220194918.1">
    <property type="nucleotide sequence ID" value="NZ_BNJF01000001.1"/>
</dbReference>
<evidence type="ECO:0000256" key="5">
    <source>
        <dbReference type="ARBA" id="ARBA00022989"/>
    </source>
</evidence>
<evidence type="ECO:0000313" key="10">
    <source>
        <dbReference type="Proteomes" id="UP000612362"/>
    </source>
</evidence>